<keyword evidence="6 10" id="KW-0949">S-adenosyl-L-methionine</keyword>
<feature type="binding site" evidence="10">
    <location>
        <position position="209"/>
    </location>
    <ligand>
        <name>S-adenosyl-L-methionine</name>
        <dbReference type="ChEBI" id="CHEBI:59789"/>
    </ligand>
</feature>
<feature type="region of interest" description="Disordered" evidence="11">
    <location>
        <begin position="1"/>
        <end position="27"/>
    </location>
</feature>
<feature type="domain" description="SAM-dependent MTase RsmB/NOP-type" evidence="12">
    <location>
        <begin position="60"/>
        <end position="423"/>
    </location>
</feature>
<feature type="binding site" evidence="10">
    <location>
        <begin position="176"/>
        <end position="182"/>
    </location>
    <ligand>
        <name>S-adenosyl-L-methionine</name>
        <dbReference type="ChEBI" id="CHEBI:59789"/>
    </ligand>
</feature>
<dbReference type="PROSITE" id="PS01153">
    <property type="entry name" value="NOL1_NOP2_SUN"/>
    <property type="match status" value="1"/>
</dbReference>
<dbReference type="InterPro" id="IPR049560">
    <property type="entry name" value="MeTrfase_RsmB-F_NOP2_cat"/>
</dbReference>
<feature type="compositionally biased region" description="Basic residues" evidence="11">
    <location>
        <begin position="1"/>
        <end position="11"/>
    </location>
</feature>
<evidence type="ECO:0000256" key="8">
    <source>
        <dbReference type="ARBA" id="ARBA00022884"/>
    </source>
</evidence>
<keyword evidence="5 10" id="KW-0808">Transferase</keyword>
<dbReference type="InterPro" id="IPR057286">
    <property type="entry name" value="PUA_NSUN2"/>
</dbReference>
<dbReference type="AlphaFoldDB" id="A0A485KTS1"/>
<dbReference type="InterPro" id="IPR029063">
    <property type="entry name" value="SAM-dependent_MTases_sf"/>
</dbReference>
<dbReference type="EMBL" id="CAADRA010005268">
    <property type="protein sequence ID" value="VFT87914.1"/>
    <property type="molecule type" value="Genomic_DNA"/>
</dbReference>
<dbReference type="InterPro" id="IPR018314">
    <property type="entry name" value="RsmB/NOL1/NOP2-like_CS"/>
</dbReference>
<evidence type="ECO:0000259" key="12">
    <source>
        <dbReference type="PROSITE" id="PS51686"/>
    </source>
</evidence>
<comment type="caution">
    <text evidence="10">Lacks conserved residue(s) required for the propagation of feature annotation.</text>
</comment>
<evidence type="ECO:0000256" key="1">
    <source>
        <dbReference type="ARBA" id="ARBA00004123"/>
    </source>
</evidence>
<dbReference type="GO" id="GO:0030488">
    <property type="term" value="P:tRNA methylation"/>
    <property type="evidence" value="ECO:0007669"/>
    <property type="project" value="UniProtKB-ARBA"/>
</dbReference>
<dbReference type="FunFam" id="3.40.50.150:FF:000249">
    <property type="entry name" value="tRNA (Cytosine-5-)-methyltransferase, putative"/>
    <property type="match status" value="1"/>
</dbReference>
<dbReference type="GO" id="GO:0016428">
    <property type="term" value="F:tRNA (cytidine-5-)-methyltransferase activity"/>
    <property type="evidence" value="ECO:0007669"/>
    <property type="project" value="InterPro"/>
</dbReference>
<dbReference type="Pfam" id="PF25378">
    <property type="entry name" value="PUA_NSUN2"/>
    <property type="match status" value="1"/>
</dbReference>
<reference evidence="14 15" key="1">
    <citation type="submission" date="2019-03" db="EMBL/GenBank/DDBJ databases">
        <authorList>
            <person name="Gaulin E."/>
            <person name="Dumas B."/>
        </authorList>
    </citation>
    <scope>NUCLEOTIDE SEQUENCE [LARGE SCALE GENOMIC DNA]</scope>
    <source>
        <strain evidence="14">CBS 568.67</strain>
    </source>
</reference>
<evidence type="ECO:0000256" key="6">
    <source>
        <dbReference type="ARBA" id="ARBA00022691"/>
    </source>
</evidence>
<dbReference type="InterPro" id="IPR001678">
    <property type="entry name" value="MeTrfase_RsmB-F_NOP2_dom"/>
</dbReference>
<feature type="compositionally biased region" description="Acidic residues" evidence="11">
    <location>
        <begin position="665"/>
        <end position="675"/>
    </location>
</feature>
<feature type="active site" description="Nucleophile" evidence="10">
    <location>
        <position position="312"/>
    </location>
</feature>
<evidence type="ECO:0000256" key="2">
    <source>
        <dbReference type="ARBA" id="ARBA00007494"/>
    </source>
</evidence>
<dbReference type="GO" id="GO:0000049">
    <property type="term" value="F:tRNA binding"/>
    <property type="evidence" value="ECO:0007669"/>
    <property type="project" value="UniProtKB-KW"/>
</dbReference>
<evidence type="ECO:0000313" key="15">
    <source>
        <dbReference type="Proteomes" id="UP000332933"/>
    </source>
</evidence>
<dbReference type="Pfam" id="PF25376">
    <property type="entry name" value="Pre-PUA_NSUN2"/>
    <property type="match status" value="1"/>
</dbReference>
<evidence type="ECO:0000313" key="14">
    <source>
        <dbReference type="EMBL" id="VFT87914.1"/>
    </source>
</evidence>
<keyword evidence="9" id="KW-0539">Nucleus</keyword>
<dbReference type="InterPro" id="IPR023270">
    <property type="entry name" value="RCMT_NCL1"/>
</dbReference>
<feature type="compositionally biased region" description="Basic and acidic residues" evidence="11">
    <location>
        <begin position="642"/>
        <end position="664"/>
    </location>
</feature>
<keyword evidence="15" id="KW-1185">Reference proteome</keyword>
<dbReference type="Pfam" id="PF01189">
    <property type="entry name" value="Methyltr_RsmB-F"/>
    <property type="match status" value="1"/>
</dbReference>
<sequence length="691" mass="77851">MGKRNFRKRKGQKGENTWNKKPRSDADREAGFGEWVYKNEQFEQYYTDQEIVPTEEWDAFLKHLSLPLPTTFRINNSCAYEDKIKERIATDFKYEDLVIDGEKIDPISTMPWYPEGKGFQWSVERRKIKKLDILSEFQKWLVNLSDSGDITRQEAVSMIPPLVLGVESHHKVLDMCAAPGSKTSQLLESLHDDESKTGNMPTGLIVANDIDIKRAYMLTHQTKRVGSAALVITCHEAQKFPLLSSNDNKQGFFDRILCDAPCSGDGTMRKNPMIWQKWHVRNGLSLHPLQLSIVKHGASLLKVGGRMCYSTCSFNPVENEAVVAELLRWSNGALRLLDVSEVLPKLKRRPGLSSWKVYNYDHEPVDVFDEDVENARGRYKSLPSTVFPPTADEAAAFNLDRCMRCVPHDENTGGFFIVLLEKTAPTLEEGDAKAAHKGKKHGEEYLPFNEYAAIQSTYKMDDTFEKAQLFTRSDTGKTVNFVTSSVSKELLPAMKALDMKVVYTGIKVFERHDVGVGETTYRLTQSGAHIALPHMHTRKIDVGNRDFQYMLERRGDLVQFDNFSEPLATFLKSAPLGSYVCTLKRDDGVPLTISEKMLLNLVIWRGRNTANVMAAKPDGFALTSTLKALNLYDDELAREVQEKFGKKDDEKKAKKDDDDAKAGGDDDEEDDDAAGGDDAAAGDDNQAKDEE</sequence>
<dbReference type="PANTHER" id="PTHR22808">
    <property type="entry name" value="NCL1 YEAST -RELATED NOL1/NOP2/FMU SUN DOMAIN-CONTAINING"/>
    <property type="match status" value="1"/>
</dbReference>
<evidence type="ECO:0000256" key="10">
    <source>
        <dbReference type="PROSITE-ProRule" id="PRU01023"/>
    </source>
</evidence>
<dbReference type="InterPro" id="IPR057285">
    <property type="entry name" value="Pre-PUA_NSUN2"/>
</dbReference>
<dbReference type="GO" id="GO:0005634">
    <property type="term" value="C:nucleus"/>
    <property type="evidence" value="ECO:0007669"/>
    <property type="project" value="UniProtKB-SubCell"/>
</dbReference>
<dbReference type="EMBL" id="VJMH01005247">
    <property type="protein sequence ID" value="KAF0698326.1"/>
    <property type="molecule type" value="Genomic_DNA"/>
</dbReference>
<accession>A0A485KTS1</accession>
<name>A0A485KTS1_9STRA</name>
<evidence type="ECO:0000256" key="11">
    <source>
        <dbReference type="SAM" id="MobiDB-lite"/>
    </source>
</evidence>
<dbReference type="Proteomes" id="UP000332933">
    <property type="component" value="Unassembled WGS sequence"/>
</dbReference>
<dbReference type="PRINTS" id="PR02011">
    <property type="entry name" value="RCMTNCL1"/>
</dbReference>
<dbReference type="PANTHER" id="PTHR22808:SF1">
    <property type="entry name" value="RNA CYTOSINE-C(5)-METHYLTRANSFERASE NSUN2-RELATED"/>
    <property type="match status" value="1"/>
</dbReference>
<feature type="region of interest" description="Disordered" evidence="11">
    <location>
        <begin position="642"/>
        <end position="691"/>
    </location>
</feature>
<proteinExistence type="inferred from homology"/>
<dbReference type="PRINTS" id="PR02008">
    <property type="entry name" value="RCMTFAMILY"/>
</dbReference>
<dbReference type="OrthoDB" id="6093671at2759"/>
<dbReference type="PROSITE" id="PS51686">
    <property type="entry name" value="SAM_MT_RSMB_NOP"/>
    <property type="match status" value="1"/>
</dbReference>
<evidence type="ECO:0000256" key="7">
    <source>
        <dbReference type="ARBA" id="ARBA00022694"/>
    </source>
</evidence>
<keyword evidence="3" id="KW-0820">tRNA-binding</keyword>
<protein>
    <submittedName>
        <fullName evidence="14">Aste57867_11046 protein</fullName>
    </submittedName>
</protein>
<evidence type="ECO:0000256" key="4">
    <source>
        <dbReference type="ARBA" id="ARBA00022603"/>
    </source>
</evidence>
<organism evidence="14 15">
    <name type="scientific">Aphanomyces stellatus</name>
    <dbReference type="NCBI Taxonomy" id="120398"/>
    <lineage>
        <taxon>Eukaryota</taxon>
        <taxon>Sar</taxon>
        <taxon>Stramenopiles</taxon>
        <taxon>Oomycota</taxon>
        <taxon>Saprolegniomycetes</taxon>
        <taxon>Saprolegniales</taxon>
        <taxon>Verrucalvaceae</taxon>
        <taxon>Aphanomyces</taxon>
    </lineage>
</organism>
<gene>
    <name evidence="14" type="primary">Aste57867_11046</name>
    <name evidence="13" type="ORF">As57867_011004</name>
    <name evidence="14" type="ORF">ASTE57867_11046</name>
</gene>
<evidence type="ECO:0000256" key="5">
    <source>
        <dbReference type="ARBA" id="ARBA00022679"/>
    </source>
</evidence>
<comment type="similarity">
    <text evidence="2 10">Belongs to the class I-like SAM-binding methyltransferase superfamily. RsmB/NOP family.</text>
</comment>
<reference evidence="13" key="2">
    <citation type="submission" date="2019-06" db="EMBL/GenBank/DDBJ databases">
        <title>Genomics analysis of Aphanomyces spp. identifies a new class of oomycete effector associated with host adaptation.</title>
        <authorList>
            <person name="Gaulin E."/>
        </authorList>
    </citation>
    <scope>NUCLEOTIDE SEQUENCE</scope>
    <source>
        <strain evidence="13">CBS 578.67</strain>
    </source>
</reference>
<dbReference type="Gene3D" id="3.40.50.150">
    <property type="entry name" value="Vaccinia Virus protein VP39"/>
    <property type="match status" value="1"/>
</dbReference>
<evidence type="ECO:0000256" key="9">
    <source>
        <dbReference type="ARBA" id="ARBA00023242"/>
    </source>
</evidence>
<keyword evidence="7" id="KW-0819">tRNA processing</keyword>
<dbReference type="SUPFAM" id="SSF53335">
    <property type="entry name" value="S-adenosyl-L-methionine-dependent methyltransferases"/>
    <property type="match status" value="1"/>
</dbReference>
<dbReference type="InterPro" id="IPR023267">
    <property type="entry name" value="RCMT"/>
</dbReference>
<comment type="subcellular location">
    <subcellularLocation>
        <location evidence="1">Nucleus</location>
    </subcellularLocation>
</comment>
<evidence type="ECO:0000256" key="3">
    <source>
        <dbReference type="ARBA" id="ARBA00022555"/>
    </source>
</evidence>
<keyword evidence="4 10" id="KW-0489">Methyltransferase</keyword>
<evidence type="ECO:0000313" key="13">
    <source>
        <dbReference type="EMBL" id="KAF0698326.1"/>
    </source>
</evidence>
<keyword evidence="8 10" id="KW-0694">RNA-binding</keyword>
<feature type="binding site" evidence="10">
    <location>
        <position position="259"/>
    </location>
    <ligand>
        <name>S-adenosyl-L-methionine</name>
        <dbReference type="ChEBI" id="CHEBI:59789"/>
    </ligand>
</feature>